<name>J0CS08_HELPX</name>
<organism evidence="1 2">
    <name type="scientific">Helicobacter pylori Hp A-26</name>
    <dbReference type="NCBI Taxonomy" id="992056"/>
    <lineage>
        <taxon>Bacteria</taxon>
        <taxon>Pseudomonadati</taxon>
        <taxon>Campylobacterota</taxon>
        <taxon>Epsilonproteobacteria</taxon>
        <taxon>Campylobacterales</taxon>
        <taxon>Helicobacteraceae</taxon>
        <taxon>Helicobacter</taxon>
    </lineage>
</organism>
<sequence>MSVFFNQNTLLIADKMIMLLAKHQHDMSVSIIAIQIFDFTHSTLSF</sequence>
<dbReference type="Proteomes" id="UP000005323">
    <property type="component" value="Unassembled WGS sequence"/>
</dbReference>
<proteinExistence type="predicted"/>
<dbReference type="AlphaFoldDB" id="J0CS08"/>
<gene>
    <name evidence="1" type="ORF">HPHPA26_0447</name>
</gene>
<evidence type="ECO:0000313" key="1">
    <source>
        <dbReference type="EMBL" id="EJB76558.1"/>
    </source>
</evidence>
<reference evidence="1 2" key="1">
    <citation type="journal article" date="2013" name="Pathog. Dis.">
        <title>Genome sequences of 65 Helicobacter pylori strains isolated from asymptomatic individuals and patients with gastric cancer, peptic ulcer disease, or gastritis.</title>
        <authorList>
            <person name="Blanchard T.G."/>
            <person name="Czinn S.J."/>
            <person name="Correa P."/>
            <person name="Nakazawa T."/>
            <person name="Keelan M."/>
            <person name="Morningstar L."/>
            <person name="Santana-Cruz I."/>
            <person name="Maroo A."/>
            <person name="McCracken C."/>
            <person name="Shefchek K."/>
            <person name="Daugherty S."/>
            <person name="Song Y."/>
            <person name="Fraser C.M."/>
            <person name="Fricke W.F."/>
        </authorList>
    </citation>
    <scope>NUCLEOTIDE SEQUENCE [LARGE SCALE GENOMIC DNA]</scope>
    <source>
        <strain evidence="1 2">Hp A-26</strain>
    </source>
</reference>
<comment type="caution">
    <text evidence="1">The sequence shown here is derived from an EMBL/GenBank/DDBJ whole genome shotgun (WGS) entry which is preliminary data.</text>
</comment>
<dbReference type="EMBL" id="AKOV01000001">
    <property type="protein sequence ID" value="EJB76558.1"/>
    <property type="molecule type" value="Genomic_DNA"/>
</dbReference>
<accession>J0CS08</accession>
<protein>
    <submittedName>
        <fullName evidence="1">Uncharacterized protein</fullName>
    </submittedName>
</protein>
<evidence type="ECO:0000313" key="2">
    <source>
        <dbReference type="Proteomes" id="UP000005323"/>
    </source>
</evidence>